<dbReference type="GO" id="GO:0032786">
    <property type="term" value="P:positive regulation of DNA-templated transcription, elongation"/>
    <property type="evidence" value="ECO:0007669"/>
    <property type="project" value="InterPro"/>
</dbReference>
<dbReference type="InterPro" id="IPR024638">
    <property type="entry name" value="Ctk3_N"/>
</dbReference>
<dbReference type="Pfam" id="PF12350">
    <property type="entry name" value="CTK3_C"/>
    <property type="match status" value="1"/>
</dbReference>
<protein>
    <recommendedName>
        <fullName evidence="2">CID domain-containing protein</fullName>
    </recommendedName>
</protein>
<feature type="domain" description="CID" evidence="2">
    <location>
        <begin position="73"/>
        <end position="208"/>
    </location>
</feature>
<dbReference type="InterPro" id="IPR006569">
    <property type="entry name" value="CID_dom"/>
</dbReference>
<dbReference type="InterPro" id="IPR024637">
    <property type="entry name" value="Ctk3_C"/>
</dbReference>
<dbReference type="EMBL" id="CAJVRL010000081">
    <property type="protein sequence ID" value="CAG8958004.1"/>
    <property type="molecule type" value="Genomic_DNA"/>
</dbReference>
<gene>
    <name evidence="3" type="ORF">HYFRA_00000347</name>
</gene>
<feature type="region of interest" description="Disordered" evidence="1">
    <location>
        <begin position="209"/>
        <end position="244"/>
    </location>
</feature>
<dbReference type="GO" id="GO:0045943">
    <property type="term" value="P:positive regulation of transcription by RNA polymerase I"/>
    <property type="evidence" value="ECO:0007669"/>
    <property type="project" value="TreeGrafter"/>
</dbReference>
<dbReference type="OrthoDB" id="21266at2759"/>
<reference evidence="3" key="1">
    <citation type="submission" date="2021-07" db="EMBL/GenBank/DDBJ databases">
        <authorList>
            <person name="Durling M."/>
        </authorList>
    </citation>
    <scope>NUCLEOTIDE SEQUENCE</scope>
</reference>
<keyword evidence="4" id="KW-1185">Reference proteome</keyword>
<dbReference type="PANTHER" id="PTHR28291">
    <property type="entry name" value="CTD KINASE SUBUNIT GAMMA"/>
    <property type="match status" value="1"/>
</dbReference>
<evidence type="ECO:0000313" key="4">
    <source>
        <dbReference type="Proteomes" id="UP000696280"/>
    </source>
</evidence>
<dbReference type="FunFam" id="1.25.40.90:FF:000032">
    <property type="entry name" value="CTD kinase subunit gamma"/>
    <property type="match status" value="1"/>
</dbReference>
<evidence type="ECO:0000313" key="3">
    <source>
        <dbReference type="EMBL" id="CAG8958004.1"/>
    </source>
</evidence>
<comment type="caution">
    <text evidence="3">The sequence shown here is derived from an EMBL/GenBank/DDBJ whole genome shotgun (WGS) entry which is preliminary data.</text>
</comment>
<dbReference type="Gene3D" id="1.25.40.90">
    <property type="match status" value="1"/>
</dbReference>
<dbReference type="GO" id="GO:0070692">
    <property type="term" value="C:CTDK-1 complex"/>
    <property type="evidence" value="ECO:0007669"/>
    <property type="project" value="InterPro"/>
</dbReference>
<evidence type="ECO:0000259" key="2">
    <source>
        <dbReference type="PROSITE" id="PS51391"/>
    </source>
</evidence>
<name>A0A9N9L1Z9_9HELO</name>
<sequence>MSHQTSPQKLHLSSLIPLPYGSSASSPSLQNNDDRNPATVTSTNTSDKNHKTNLRSRERRGKARERGRESNMDPFEVRIRFTQHLQHLNASVTSANKAAQYALKFRDMDEDLHNCILEQLERNSMNNRANIMYFIEHLCDMAAREKHHDYVRMMQRDILRIVDAVAPEDGSGAANVKVVRRVLQALTQKTYLLPQTLLEIEECLISRDTHSHPSSPTSPVDVEMSGVPHRPSISKAPKLDKKQVEQRIEEDRERHKRLRENIWAISNPEGGDREFNKMWEETSDVGEDDFLLYEEEAVERGVCAGEWKEEFLKMHGGLGEV</sequence>
<dbReference type="Pfam" id="PF12243">
    <property type="entry name" value="CTK3"/>
    <property type="match status" value="1"/>
</dbReference>
<feature type="region of interest" description="Disordered" evidence="1">
    <location>
        <begin position="1"/>
        <end position="71"/>
    </location>
</feature>
<dbReference type="PANTHER" id="PTHR28291:SF1">
    <property type="entry name" value="CTD KINASE SUBUNIT GAMMA"/>
    <property type="match status" value="1"/>
</dbReference>
<accession>A0A9N9L1Z9</accession>
<evidence type="ECO:0000256" key="1">
    <source>
        <dbReference type="SAM" id="MobiDB-lite"/>
    </source>
</evidence>
<dbReference type="Proteomes" id="UP000696280">
    <property type="component" value="Unassembled WGS sequence"/>
</dbReference>
<dbReference type="InterPro" id="IPR008942">
    <property type="entry name" value="ENTH_VHS"/>
</dbReference>
<dbReference type="InterPro" id="IPR042326">
    <property type="entry name" value="Ctk3"/>
</dbReference>
<dbReference type="AlphaFoldDB" id="A0A9N9L1Z9"/>
<proteinExistence type="predicted"/>
<feature type="compositionally biased region" description="Polar residues" evidence="1">
    <location>
        <begin position="22"/>
        <end position="31"/>
    </location>
</feature>
<organism evidence="3 4">
    <name type="scientific">Hymenoscyphus fraxineus</name>
    <dbReference type="NCBI Taxonomy" id="746836"/>
    <lineage>
        <taxon>Eukaryota</taxon>
        <taxon>Fungi</taxon>
        <taxon>Dikarya</taxon>
        <taxon>Ascomycota</taxon>
        <taxon>Pezizomycotina</taxon>
        <taxon>Leotiomycetes</taxon>
        <taxon>Helotiales</taxon>
        <taxon>Helotiaceae</taxon>
        <taxon>Hymenoscyphus</taxon>
    </lineage>
</organism>
<feature type="compositionally biased region" description="Basic residues" evidence="1">
    <location>
        <begin position="51"/>
        <end position="63"/>
    </location>
</feature>
<dbReference type="PROSITE" id="PS51391">
    <property type="entry name" value="CID"/>
    <property type="match status" value="1"/>
</dbReference>